<evidence type="ECO:0000313" key="2">
    <source>
        <dbReference type="EMBL" id="GJN12786.1"/>
    </source>
</evidence>
<evidence type="ECO:0000313" key="3">
    <source>
        <dbReference type="Proteomes" id="UP001054889"/>
    </source>
</evidence>
<gene>
    <name evidence="2" type="primary">ga31097</name>
    <name evidence="2" type="ORF">PR202_ga31097</name>
</gene>
<reference evidence="2" key="1">
    <citation type="journal article" date="2018" name="DNA Res.">
        <title>Multiple hybrid de novo genome assembly of finger millet, an orphan allotetraploid crop.</title>
        <authorList>
            <person name="Hatakeyama M."/>
            <person name="Aluri S."/>
            <person name="Balachadran M.T."/>
            <person name="Sivarajan S.R."/>
            <person name="Patrignani A."/>
            <person name="Gruter S."/>
            <person name="Poveda L."/>
            <person name="Shimizu-Inatsugi R."/>
            <person name="Baeten J."/>
            <person name="Francoijs K.J."/>
            <person name="Nataraja K.N."/>
            <person name="Reddy Y.A.N."/>
            <person name="Phadnis S."/>
            <person name="Ravikumar R.L."/>
            <person name="Schlapbach R."/>
            <person name="Sreeman S.M."/>
            <person name="Shimizu K.K."/>
        </authorList>
    </citation>
    <scope>NUCLEOTIDE SEQUENCE</scope>
</reference>
<name>A0AAV5DRJ9_ELECO</name>
<accession>A0AAV5DRJ9</accession>
<reference evidence="2" key="2">
    <citation type="submission" date="2021-12" db="EMBL/GenBank/DDBJ databases">
        <title>Resequencing data analysis of finger millet.</title>
        <authorList>
            <person name="Hatakeyama M."/>
            <person name="Aluri S."/>
            <person name="Balachadran M.T."/>
            <person name="Sivarajan S.R."/>
            <person name="Poveda L."/>
            <person name="Shimizu-Inatsugi R."/>
            <person name="Schlapbach R."/>
            <person name="Sreeman S.M."/>
            <person name="Shimizu K.K."/>
        </authorList>
    </citation>
    <scope>NUCLEOTIDE SEQUENCE</scope>
</reference>
<dbReference type="EMBL" id="BQKI01000025">
    <property type="protein sequence ID" value="GJN12786.1"/>
    <property type="molecule type" value="Genomic_DNA"/>
</dbReference>
<dbReference type="AlphaFoldDB" id="A0AAV5DRJ9"/>
<feature type="region of interest" description="Disordered" evidence="1">
    <location>
        <begin position="75"/>
        <end position="101"/>
    </location>
</feature>
<comment type="caution">
    <text evidence="2">The sequence shown here is derived from an EMBL/GenBank/DDBJ whole genome shotgun (WGS) entry which is preliminary data.</text>
</comment>
<dbReference type="Proteomes" id="UP001054889">
    <property type="component" value="Unassembled WGS sequence"/>
</dbReference>
<keyword evidence="3" id="KW-1185">Reference proteome</keyword>
<protein>
    <submittedName>
        <fullName evidence="2">Uncharacterized protein</fullName>
    </submittedName>
</protein>
<proteinExistence type="predicted"/>
<sequence length="101" mass="10447">MADSSSVHACGSVEWSRHGALMARMVAQGNGDNNGTKSKAHPGQLPCPVIFMGYRKSHRVYRREAIVSAALAATSAGHPLPPPLLGRGARASKGGGGRGQD</sequence>
<organism evidence="2 3">
    <name type="scientific">Eleusine coracana subsp. coracana</name>
    <dbReference type="NCBI Taxonomy" id="191504"/>
    <lineage>
        <taxon>Eukaryota</taxon>
        <taxon>Viridiplantae</taxon>
        <taxon>Streptophyta</taxon>
        <taxon>Embryophyta</taxon>
        <taxon>Tracheophyta</taxon>
        <taxon>Spermatophyta</taxon>
        <taxon>Magnoliopsida</taxon>
        <taxon>Liliopsida</taxon>
        <taxon>Poales</taxon>
        <taxon>Poaceae</taxon>
        <taxon>PACMAD clade</taxon>
        <taxon>Chloridoideae</taxon>
        <taxon>Cynodonteae</taxon>
        <taxon>Eleusininae</taxon>
        <taxon>Eleusine</taxon>
    </lineage>
</organism>
<evidence type="ECO:0000256" key="1">
    <source>
        <dbReference type="SAM" id="MobiDB-lite"/>
    </source>
</evidence>